<dbReference type="RefSeq" id="XP_014159648.1">
    <property type="nucleotide sequence ID" value="XM_014304173.1"/>
</dbReference>
<evidence type="ECO:0008006" key="14">
    <source>
        <dbReference type="Google" id="ProtNLM"/>
    </source>
</evidence>
<protein>
    <recommendedName>
        <fullName evidence="14">C2 domain-containing protein</fullName>
    </recommendedName>
</protein>
<dbReference type="InterPro" id="IPR052095">
    <property type="entry name" value="UNC-13_domain"/>
</dbReference>
<feature type="domain" description="MHD1" evidence="10">
    <location>
        <begin position="546"/>
        <end position="665"/>
    </location>
</feature>
<evidence type="ECO:0000256" key="2">
    <source>
        <dbReference type="ARBA" id="ARBA00004496"/>
    </source>
</evidence>
<evidence type="ECO:0000259" key="10">
    <source>
        <dbReference type="PROSITE" id="PS51258"/>
    </source>
</evidence>
<evidence type="ECO:0000256" key="1">
    <source>
        <dbReference type="ARBA" id="ARBA00004172"/>
    </source>
</evidence>
<dbReference type="Gene3D" id="1.10.357.50">
    <property type="match status" value="1"/>
</dbReference>
<evidence type="ECO:0000256" key="8">
    <source>
        <dbReference type="SAM" id="MobiDB-lite"/>
    </source>
</evidence>
<keyword evidence="5" id="KW-0268">Exocytosis</keyword>
<comment type="subcellular location">
    <subcellularLocation>
        <location evidence="2">Cytoplasm</location>
    </subcellularLocation>
    <subcellularLocation>
        <location evidence="3">Late endosome</location>
    </subcellularLocation>
    <subcellularLocation>
        <location evidence="1">Recycling endosome</location>
    </subcellularLocation>
</comment>
<feature type="domain" description="C2" evidence="9">
    <location>
        <begin position="1088"/>
        <end position="1217"/>
    </location>
</feature>
<dbReference type="CDD" id="cd00030">
    <property type="entry name" value="C2"/>
    <property type="match status" value="1"/>
</dbReference>
<dbReference type="InterPro" id="IPR035892">
    <property type="entry name" value="C2_domain_sf"/>
</dbReference>
<dbReference type="Pfam" id="PF00168">
    <property type="entry name" value="C2"/>
    <property type="match status" value="3"/>
</dbReference>
<dbReference type="PROSITE" id="PS51259">
    <property type="entry name" value="MHD2"/>
    <property type="match status" value="1"/>
</dbReference>
<evidence type="ECO:0000313" key="12">
    <source>
        <dbReference type="EMBL" id="KNC85746.1"/>
    </source>
</evidence>
<dbReference type="InterPro" id="IPR010439">
    <property type="entry name" value="MUN_dom"/>
</dbReference>
<dbReference type="Proteomes" id="UP000054560">
    <property type="component" value="Unassembled WGS sequence"/>
</dbReference>
<evidence type="ECO:0000259" key="11">
    <source>
        <dbReference type="PROSITE" id="PS51259"/>
    </source>
</evidence>
<evidence type="ECO:0000259" key="9">
    <source>
        <dbReference type="PROSITE" id="PS50004"/>
    </source>
</evidence>
<dbReference type="Gene3D" id="1.20.58.1100">
    <property type="match status" value="1"/>
</dbReference>
<comment type="similarity">
    <text evidence="4">Belongs to the unc-13 family.</text>
</comment>
<dbReference type="PANTHER" id="PTHR45999:SF4">
    <property type="entry name" value="UNC-13-4A, ISOFORM B"/>
    <property type="match status" value="1"/>
</dbReference>
<proteinExistence type="inferred from homology"/>
<reference evidence="12 13" key="1">
    <citation type="submission" date="2011-02" db="EMBL/GenBank/DDBJ databases">
        <title>The Genome Sequence of Sphaeroforma arctica JP610.</title>
        <authorList>
            <consortium name="The Broad Institute Genome Sequencing Platform"/>
            <person name="Russ C."/>
            <person name="Cuomo C."/>
            <person name="Young S.K."/>
            <person name="Zeng Q."/>
            <person name="Gargeya S."/>
            <person name="Alvarado L."/>
            <person name="Berlin A."/>
            <person name="Chapman S.B."/>
            <person name="Chen Z."/>
            <person name="Freedman E."/>
            <person name="Gellesch M."/>
            <person name="Goldberg J."/>
            <person name="Griggs A."/>
            <person name="Gujja S."/>
            <person name="Heilman E."/>
            <person name="Heiman D."/>
            <person name="Howarth C."/>
            <person name="Mehta T."/>
            <person name="Neiman D."/>
            <person name="Pearson M."/>
            <person name="Roberts A."/>
            <person name="Saif S."/>
            <person name="Shea T."/>
            <person name="Shenoy N."/>
            <person name="Sisk P."/>
            <person name="Stolte C."/>
            <person name="Sykes S."/>
            <person name="White J."/>
            <person name="Yandava C."/>
            <person name="Burger G."/>
            <person name="Gray M.W."/>
            <person name="Holland P.W.H."/>
            <person name="King N."/>
            <person name="Lang F.B.F."/>
            <person name="Roger A.J."/>
            <person name="Ruiz-Trillo I."/>
            <person name="Haas B."/>
            <person name="Nusbaum C."/>
            <person name="Birren B."/>
        </authorList>
    </citation>
    <scope>NUCLEOTIDE SEQUENCE [LARGE SCALE GENOMIC DNA]</scope>
    <source>
        <strain evidence="12 13">JP610</strain>
    </source>
</reference>
<keyword evidence="7" id="KW-0967">Endosome</keyword>
<dbReference type="InterPro" id="IPR014772">
    <property type="entry name" value="Munc13_dom-2"/>
</dbReference>
<dbReference type="GeneID" id="25902590"/>
<sequence length="1269" mass="144438">MQKPKRPSFDLTEAEMSAVQRRSSTAQFYNNSIPSESSAVSVDVLLRANDEKPADVLEPVAQRELTHAEMLEDLHTCVHALVQRPSGEGDAAFSMESMLKYLADVYMSSPEHPDRISSSEIVKILEEERAIALRAPPPKTKFTVRIKRALGLLAKDSSGTSDPYCTVGIIPLGTKKLTKYGPLHFQKTKTIYKDLNPVWDEDLIFEVDNVWGSKLLIDCFDEDEALLGRSATEPGGDDFLGRIVIPLSTIGMEFAQTIEVSSRSRRSNVTGAIELAVTASPIIADDVRAEKTVKNSHLNAQFSQIHAECIAHDGAKASAQMSELMRCLVMTNCLNPVVANKCKFTNQVSQLWRTNTTDVVTMANTIEGVATEGDFKNLSKSEAEELYQALAKIHSYFCWMLVRFNDKFPFSEKDSDNRLFDWGDVLGLAMIVPGFTQKFPSILPLNEVAALCIEQNAVRCVNLAKESAAEACENEAVSRLVYRFNIHLRTLDAARAKPSAPLREMGVRYLTTHTRTYLQVLLEELDDTINGVLHEPEYGEMNPYIFQLYFQCKRFVTEYVSKLIPASEWKPLKNYEQKFTRFVVEWLNVTRRLAANWIHMAIQVDDTAVSDVLYSSSVIDVFACFSQALDFIVKLEWEDPSTNLAFVTMFFEMVCEGLTVYAQKVRIKFEEQAHAETDFVTIEHCIHLNNLDIAVEKMRATFEAIDQQSMVEKIKKSEDSHFKSPLVVFFEEQAIFVREQLYFCLDFLAKKIEPLIVKFMQRLVGVEKKPVLKVLENFFVGDLLEDDEDASLELLKKTMEKIDSKTVITEDLVFQMMLDLTEFLDLILGTLNEYLITHDLFINILERLWSNTVNAMWTVIKPKSNRYPLNEQKSKILAHALNILRNYFHAGGEGVKNDKIDIEEFIKLKEILGFVPLPTSELVGRYYRDQEKMQAKANNIVENDTDLAELPEEDLGKFEAEITYDPETGLVKVLLVCCYGLPAMDDTGLSDPYVMMSVLPVKARSKKQKSAVKYETLNPVFDQMMETYVDATVEGESLKFDFYDYDYIGGDDYMGEVVIPISSLPKNKPYRNVWQLAARAVGTNNLQRYGKSEISLIHRRNFRSVDINLHNATGLLPMDRTGLTDCYVTARILPDCRQDKEHGAYKSKTVMETLNPVFEEPFTIKYKRSDAQMEPVMLQLQFWDYDQFESDEYIAEVLIDIKRLSEVLLRQEFGLSRAGASISSKYIYYILNDRAQNLMPKFFMGRKDYAAKAFIAEVAPNLGDEFESL</sequence>
<dbReference type="PANTHER" id="PTHR45999">
    <property type="entry name" value="UNC-13-4A, ISOFORM B"/>
    <property type="match status" value="1"/>
</dbReference>
<keyword evidence="13" id="KW-1185">Reference proteome</keyword>
<dbReference type="Gene3D" id="2.60.40.150">
    <property type="entry name" value="C2 domain"/>
    <property type="match status" value="3"/>
</dbReference>
<dbReference type="InterPro" id="IPR000008">
    <property type="entry name" value="C2_dom"/>
</dbReference>
<evidence type="ECO:0000256" key="7">
    <source>
        <dbReference type="ARBA" id="ARBA00022753"/>
    </source>
</evidence>
<dbReference type="InterPro" id="IPR014770">
    <property type="entry name" value="Munc13_1"/>
</dbReference>
<keyword evidence="6" id="KW-0963">Cytoplasm</keyword>
<dbReference type="SMART" id="SM00239">
    <property type="entry name" value="C2"/>
    <property type="match status" value="3"/>
</dbReference>
<dbReference type="OrthoDB" id="7976202at2759"/>
<feature type="domain" description="C2" evidence="9">
    <location>
        <begin position="954"/>
        <end position="1075"/>
    </location>
</feature>
<dbReference type="AlphaFoldDB" id="A0A0L0GA39"/>
<feature type="domain" description="MHD2" evidence="11">
    <location>
        <begin position="814"/>
        <end position="926"/>
    </location>
</feature>
<evidence type="ECO:0000256" key="6">
    <source>
        <dbReference type="ARBA" id="ARBA00022490"/>
    </source>
</evidence>
<evidence type="ECO:0000256" key="4">
    <source>
        <dbReference type="ARBA" id="ARBA00005823"/>
    </source>
</evidence>
<dbReference type="PROSITE" id="PS50004">
    <property type="entry name" value="C2"/>
    <property type="match status" value="3"/>
</dbReference>
<gene>
    <name evidence="12" type="ORF">SARC_02086</name>
</gene>
<dbReference type="GO" id="GO:0099503">
    <property type="term" value="C:secretory vesicle"/>
    <property type="evidence" value="ECO:0007669"/>
    <property type="project" value="TreeGrafter"/>
</dbReference>
<dbReference type="GO" id="GO:0055037">
    <property type="term" value="C:recycling endosome"/>
    <property type="evidence" value="ECO:0007669"/>
    <property type="project" value="UniProtKB-SubCell"/>
</dbReference>
<evidence type="ECO:0000256" key="3">
    <source>
        <dbReference type="ARBA" id="ARBA00004603"/>
    </source>
</evidence>
<organism evidence="12 13">
    <name type="scientific">Sphaeroforma arctica JP610</name>
    <dbReference type="NCBI Taxonomy" id="667725"/>
    <lineage>
        <taxon>Eukaryota</taxon>
        <taxon>Ichthyosporea</taxon>
        <taxon>Ichthyophonida</taxon>
        <taxon>Sphaeroforma</taxon>
    </lineage>
</organism>
<accession>A0A0L0GA39</accession>
<dbReference type="eggNOG" id="KOG0696">
    <property type="taxonomic scope" value="Eukaryota"/>
</dbReference>
<dbReference type="Pfam" id="PF06292">
    <property type="entry name" value="MUN"/>
    <property type="match status" value="1"/>
</dbReference>
<dbReference type="EMBL" id="KQ241686">
    <property type="protein sequence ID" value="KNC85746.1"/>
    <property type="molecule type" value="Genomic_DNA"/>
</dbReference>
<feature type="region of interest" description="Disordered" evidence="8">
    <location>
        <begin position="1"/>
        <end position="24"/>
    </location>
</feature>
<dbReference type="SUPFAM" id="SSF49562">
    <property type="entry name" value="C2 domain (Calcium/lipid-binding domain, CaLB)"/>
    <property type="match status" value="3"/>
</dbReference>
<dbReference type="PROSITE" id="PS51258">
    <property type="entry name" value="MHD1"/>
    <property type="match status" value="1"/>
</dbReference>
<dbReference type="GO" id="GO:0005770">
    <property type="term" value="C:late endosome"/>
    <property type="evidence" value="ECO:0007669"/>
    <property type="project" value="UniProtKB-SubCell"/>
</dbReference>
<feature type="domain" description="C2" evidence="9">
    <location>
        <begin position="117"/>
        <end position="262"/>
    </location>
</feature>
<evidence type="ECO:0000313" key="13">
    <source>
        <dbReference type="Proteomes" id="UP000054560"/>
    </source>
</evidence>
<dbReference type="GO" id="GO:0006887">
    <property type="term" value="P:exocytosis"/>
    <property type="evidence" value="ECO:0007669"/>
    <property type="project" value="UniProtKB-KW"/>
</dbReference>
<name>A0A0L0GA39_9EUKA</name>
<dbReference type="eggNOG" id="KOG1328">
    <property type="taxonomic scope" value="Eukaryota"/>
</dbReference>
<evidence type="ECO:0000256" key="5">
    <source>
        <dbReference type="ARBA" id="ARBA00022483"/>
    </source>
</evidence>